<dbReference type="PIRSF" id="PIRSF038959">
    <property type="entry name" value="SdpI"/>
    <property type="match status" value="1"/>
</dbReference>
<name>A0A3D9KEH5_9BACL</name>
<feature type="transmembrane region" description="Helical" evidence="1">
    <location>
        <begin position="173"/>
        <end position="191"/>
    </location>
</feature>
<feature type="domain" description="DUF1648" evidence="2">
    <location>
        <begin position="28"/>
        <end position="66"/>
    </location>
</feature>
<protein>
    <submittedName>
        <fullName evidence="3">Putative membrane protein</fullName>
    </submittedName>
</protein>
<dbReference type="Pfam" id="PF07853">
    <property type="entry name" value="DUF1648"/>
    <property type="match status" value="1"/>
</dbReference>
<feature type="transmembrane region" description="Helical" evidence="1">
    <location>
        <begin position="94"/>
        <end position="116"/>
    </location>
</feature>
<evidence type="ECO:0000313" key="3">
    <source>
        <dbReference type="EMBL" id="RED83936.1"/>
    </source>
</evidence>
<evidence type="ECO:0000256" key="1">
    <source>
        <dbReference type="SAM" id="Phobius"/>
    </source>
</evidence>
<keyword evidence="1" id="KW-1133">Transmembrane helix</keyword>
<keyword evidence="4" id="KW-1185">Reference proteome</keyword>
<accession>A0A3D9KEH5</accession>
<dbReference type="EMBL" id="QRDZ01000007">
    <property type="protein sequence ID" value="RED83936.1"/>
    <property type="molecule type" value="Genomic_DNA"/>
</dbReference>
<dbReference type="InterPro" id="IPR026272">
    <property type="entry name" value="SdpI"/>
</dbReference>
<dbReference type="Proteomes" id="UP000256977">
    <property type="component" value="Unassembled WGS sequence"/>
</dbReference>
<dbReference type="AlphaFoldDB" id="A0A3D9KEH5"/>
<sequence length="226" mass="25992">MTDGNDKKTTLWSKNDWLLLGMNIAIFITLFLVFNSRLPDTVASHYNINGEADRTMTKWSFWLFNAALTVALPALLSLIRYVDPRKSNYSRFEGYYHLMRWAISLFFQSVMLIVILDNTGHKMPMLNLVLGGIGLLWIIIGNRMGQVRSNFFIGIRTPWALMDERNWRLTHRLAGRLWFIAGIVMFVSAWFASMQWIAAIVIICALASALVPAVYSYLIFKNKTEV</sequence>
<dbReference type="PANTHER" id="PTHR37810">
    <property type="entry name" value="IMMUNITY PROTEIN SDPI"/>
    <property type="match status" value="1"/>
</dbReference>
<gene>
    <name evidence="3" type="ORF">DFP98_10742</name>
</gene>
<dbReference type="InterPro" id="IPR025962">
    <property type="entry name" value="SdpI/YhfL"/>
</dbReference>
<dbReference type="Pfam" id="PF13630">
    <property type="entry name" value="SdpI"/>
    <property type="match status" value="1"/>
</dbReference>
<keyword evidence="1" id="KW-0472">Membrane</keyword>
<evidence type="ECO:0000259" key="2">
    <source>
        <dbReference type="Pfam" id="PF07853"/>
    </source>
</evidence>
<feature type="transmembrane region" description="Helical" evidence="1">
    <location>
        <begin position="17"/>
        <end position="34"/>
    </location>
</feature>
<feature type="transmembrane region" description="Helical" evidence="1">
    <location>
        <begin position="122"/>
        <end position="140"/>
    </location>
</feature>
<comment type="caution">
    <text evidence="3">The sequence shown here is derived from an EMBL/GenBank/DDBJ whole genome shotgun (WGS) entry which is preliminary data.</text>
</comment>
<organism evidence="3 4">
    <name type="scientific">Cohnella phaseoli</name>
    <dbReference type="NCBI Taxonomy" id="456490"/>
    <lineage>
        <taxon>Bacteria</taxon>
        <taxon>Bacillati</taxon>
        <taxon>Bacillota</taxon>
        <taxon>Bacilli</taxon>
        <taxon>Bacillales</taxon>
        <taxon>Paenibacillaceae</taxon>
        <taxon>Cohnella</taxon>
    </lineage>
</organism>
<dbReference type="InterPro" id="IPR012867">
    <property type="entry name" value="DUF1648"/>
</dbReference>
<proteinExistence type="predicted"/>
<dbReference type="PANTHER" id="PTHR37810:SF5">
    <property type="entry name" value="IMMUNITY PROTEIN SDPI"/>
    <property type="match status" value="1"/>
</dbReference>
<dbReference type="RefSeq" id="WP_116060574.1">
    <property type="nucleotide sequence ID" value="NZ_QRDZ01000007.1"/>
</dbReference>
<dbReference type="GO" id="GO:0009636">
    <property type="term" value="P:response to toxic substance"/>
    <property type="evidence" value="ECO:0007669"/>
    <property type="project" value="TreeGrafter"/>
</dbReference>
<keyword evidence="1" id="KW-0812">Transmembrane</keyword>
<reference evidence="3 4" key="1">
    <citation type="submission" date="2018-07" db="EMBL/GenBank/DDBJ databases">
        <title>Genomic Encyclopedia of Type Strains, Phase III (KMG-III): the genomes of soil and plant-associated and newly described type strains.</title>
        <authorList>
            <person name="Whitman W."/>
        </authorList>
    </citation>
    <scope>NUCLEOTIDE SEQUENCE [LARGE SCALE GENOMIC DNA]</scope>
    <source>
        <strain evidence="3 4">CECT 7287</strain>
    </source>
</reference>
<feature type="transmembrane region" description="Helical" evidence="1">
    <location>
        <begin position="197"/>
        <end position="220"/>
    </location>
</feature>
<feature type="transmembrane region" description="Helical" evidence="1">
    <location>
        <begin position="59"/>
        <end position="82"/>
    </location>
</feature>
<evidence type="ECO:0000313" key="4">
    <source>
        <dbReference type="Proteomes" id="UP000256977"/>
    </source>
</evidence>
<dbReference type="OrthoDB" id="9808690at2"/>